<evidence type="ECO:0000313" key="7">
    <source>
        <dbReference type="Proteomes" id="UP001174936"/>
    </source>
</evidence>
<keyword evidence="3" id="KW-0862">Zinc</keyword>
<evidence type="ECO:0000256" key="3">
    <source>
        <dbReference type="ARBA" id="ARBA00022833"/>
    </source>
</evidence>
<comment type="caution">
    <text evidence="6">The sequence shown here is derived from an EMBL/GenBank/DDBJ whole genome shotgun (WGS) entry which is preliminary data.</text>
</comment>
<evidence type="ECO:0000256" key="1">
    <source>
        <dbReference type="ARBA" id="ARBA00022723"/>
    </source>
</evidence>
<reference evidence="6" key="1">
    <citation type="submission" date="2023-06" db="EMBL/GenBank/DDBJ databases">
        <title>Genome-scale phylogeny and comparative genomics of the fungal order Sordariales.</title>
        <authorList>
            <consortium name="Lawrence Berkeley National Laboratory"/>
            <person name="Hensen N."/>
            <person name="Bonometti L."/>
            <person name="Westerberg I."/>
            <person name="Brannstrom I.O."/>
            <person name="Guillou S."/>
            <person name="Cros-Aarteil S."/>
            <person name="Calhoun S."/>
            <person name="Haridas S."/>
            <person name="Kuo A."/>
            <person name="Mondo S."/>
            <person name="Pangilinan J."/>
            <person name="Riley R."/>
            <person name="Labutti K."/>
            <person name="Andreopoulos B."/>
            <person name="Lipzen A."/>
            <person name="Chen C."/>
            <person name="Yanf M."/>
            <person name="Daum C."/>
            <person name="Ng V."/>
            <person name="Clum A."/>
            <person name="Steindorff A."/>
            <person name="Ohm R."/>
            <person name="Martin F."/>
            <person name="Silar P."/>
            <person name="Natvig D."/>
            <person name="Lalanne C."/>
            <person name="Gautier V."/>
            <person name="Ament-Velasquez S.L."/>
            <person name="Kruys A."/>
            <person name="Hutchinson M.I."/>
            <person name="Powell A.J."/>
            <person name="Barry K."/>
            <person name="Miller A.N."/>
            <person name="Grigoriev I.V."/>
            <person name="Debuchy R."/>
            <person name="Gladieux P."/>
            <person name="Thoren M.H."/>
            <person name="Johannesson H."/>
        </authorList>
    </citation>
    <scope>NUCLEOTIDE SEQUENCE</scope>
    <source>
        <strain evidence="6">SMH2532-1</strain>
    </source>
</reference>
<protein>
    <recommendedName>
        <fullName evidence="5">MYND-type domain-containing protein</fullName>
    </recommendedName>
</protein>
<keyword evidence="1" id="KW-0479">Metal-binding</keyword>
<evidence type="ECO:0000256" key="2">
    <source>
        <dbReference type="ARBA" id="ARBA00022771"/>
    </source>
</evidence>
<proteinExistence type="predicted"/>
<organism evidence="6 7">
    <name type="scientific">Cercophora newfieldiana</name>
    <dbReference type="NCBI Taxonomy" id="92897"/>
    <lineage>
        <taxon>Eukaryota</taxon>
        <taxon>Fungi</taxon>
        <taxon>Dikarya</taxon>
        <taxon>Ascomycota</taxon>
        <taxon>Pezizomycotina</taxon>
        <taxon>Sordariomycetes</taxon>
        <taxon>Sordariomycetidae</taxon>
        <taxon>Sordariales</taxon>
        <taxon>Lasiosphaeriaceae</taxon>
        <taxon>Cercophora</taxon>
    </lineage>
</organism>
<evidence type="ECO:0000259" key="5">
    <source>
        <dbReference type="PROSITE" id="PS50865"/>
    </source>
</evidence>
<dbReference type="Proteomes" id="UP001174936">
    <property type="component" value="Unassembled WGS sequence"/>
</dbReference>
<sequence>MGRWGHRMFEGDQDADIAAKIGSNLMDGNHLEIEAFGWALSMGPPNGEGKDADAGIAAYRQKFDSGIGEKLFLEYRSKEGTKDFFSYEYRTIVLAAMMIHVGAKITQDHIQHIRELLPKIPVREGYQWPICDDGFRGPGQRQFRAALDNYQPGTPRSFDQPSCHACGKVAADIGKPLLRCTGCSVAPGWFCNKDCQKKDWRNHKKSCGPRTSIMMNV</sequence>
<gene>
    <name evidence="6" type="ORF">B0T16DRAFT_460228</name>
</gene>
<dbReference type="InterPro" id="IPR002893">
    <property type="entry name" value="Znf_MYND"/>
</dbReference>
<dbReference type="SUPFAM" id="SSF144232">
    <property type="entry name" value="HIT/MYND zinc finger-like"/>
    <property type="match status" value="1"/>
</dbReference>
<dbReference type="Gene3D" id="6.10.140.2220">
    <property type="match status" value="1"/>
</dbReference>
<accession>A0AA39Y187</accession>
<feature type="domain" description="MYND-type" evidence="5">
    <location>
        <begin position="163"/>
        <end position="207"/>
    </location>
</feature>
<keyword evidence="7" id="KW-1185">Reference proteome</keyword>
<evidence type="ECO:0000313" key="6">
    <source>
        <dbReference type="EMBL" id="KAK0644146.1"/>
    </source>
</evidence>
<dbReference type="GO" id="GO:0008270">
    <property type="term" value="F:zinc ion binding"/>
    <property type="evidence" value="ECO:0007669"/>
    <property type="project" value="UniProtKB-KW"/>
</dbReference>
<dbReference type="AlphaFoldDB" id="A0AA39Y187"/>
<keyword evidence="2 4" id="KW-0863">Zinc-finger</keyword>
<evidence type="ECO:0000256" key="4">
    <source>
        <dbReference type="PROSITE-ProRule" id="PRU00134"/>
    </source>
</evidence>
<dbReference type="PROSITE" id="PS50865">
    <property type="entry name" value="ZF_MYND_2"/>
    <property type="match status" value="1"/>
</dbReference>
<dbReference type="Pfam" id="PF01753">
    <property type="entry name" value="zf-MYND"/>
    <property type="match status" value="1"/>
</dbReference>
<name>A0AA39Y187_9PEZI</name>
<dbReference type="EMBL" id="JAULSV010000005">
    <property type="protein sequence ID" value="KAK0644146.1"/>
    <property type="molecule type" value="Genomic_DNA"/>
</dbReference>